<keyword evidence="3" id="KW-0645">Protease</keyword>
<evidence type="ECO:0000256" key="8">
    <source>
        <dbReference type="SAM" id="SignalP"/>
    </source>
</evidence>
<dbReference type="InterPro" id="IPR024079">
    <property type="entry name" value="MetalloPept_cat_dom_sf"/>
</dbReference>
<keyword evidence="12" id="KW-1185">Reference proteome</keyword>
<evidence type="ECO:0000256" key="2">
    <source>
        <dbReference type="ARBA" id="ARBA00007357"/>
    </source>
</evidence>
<dbReference type="EMBL" id="BAAAEU010000024">
    <property type="protein sequence ID" value="GAA0720781.1"/>
    <property type="molecule type" value="Genomic_DNA"/>
</dbReference>
<dbReference type="Pfam" id="PF01431">
    <property type="entry name" value="Peptidase_M13"/>
    <property type="match status" value="1"/>
</dbReference>
<evidence type="ECO:0000259" key="10">
    <source>
        <dbReference type="Pfam" id="PF05649"/>
    </source>
</evidence>
<sequence length="677" mass="75051">MRKLFNRSLSLAICAALSTTAIAATQASFDVNELDKKISPCADFNGFVNAKWVAANPIPADRTRWGAFDQLREHSLQTQRDIAEAAARDASKAKAGSVEQKIGWFYRSGMAEGTVEKAAYSPIKAELAKIDALKSSADIAGYINDSFSRGQNGLFSMSAGADFKNSKIQIAYAFQGGLGLPTSEYYSKPDYAELRTAYQAHIAKVLELTGTNAADAKKDAEQVLAFETRLAKASLVPVELRKPENQYHFVSLADADKATPNFSWTKFFAAQKANIQGGFSLSQPTFFAEIDKMLADVPAAQWRTYLRFHAIDSASPYLSKPFAEEHFAFNGKTLNGQKQQEPRWKRVLGAVNETMGMALGELYVAKAFPPESKQRAMELVNNVSAALKVRIEKLDWMSDATKQKAIEKWSTFLPKIGYPDKWRDWAGVTITPDNYYGNVLAATQFDYDYEIAKIGKPTDRLEWGMTPQTVNAYYNPTDNTINFPAAILQPPFFDAKADDAINYGGIGAVIGHEATHGYDDEGSQFDAQGNNANWWTKDDREKFEARTAKLVAQFNDYEPLPGKHVNGQLTLGENIADLGGINVSYDALQMALKKNPAENKQIDGYTPDQRFFMNFARIWRGSILPKRQEVLLNADPHSPTQYRAIGAPSNMPAFAESFSCKAGDAMVRNEAKQVKIW</sequence>
<evidence type="ECO:0000256" key="4">
    <source>
        <dbReference type="ARBA" id="ARBA00022723"/>
    </source>
</evidence>
<feature type="domain" description="Peptidase M13 N-terminal" evidence="10">
    <location>
        <begin position="40"/>
        <end position="419"/>
    </location>
</feature>
<dbReference type="Pfam" id="PF05649">
    <property type="entry name" value="Peptidase_M13_N"/>
    <property type="match status" value="1"/>
</dbReference>
<feature type="signal peptide" evidence="8">
    <location>
        <begin position="1"/>
        <end position="23"/>
    </location>
</feature>
<reference evidence="12" key="1">
    <citation type="journal article" date="2019" name="Int. J. Syst. Evol. Microbiol.">
        <title>The Global Catalogue of Microorganisms (GCM) 10K type strain sequencing project: providing services to taxonomists for standard genome sequencing and annotation.</title>
        <authorList>
            <consortium name="The Broad Institute Genomics Platform"/>
            <consortium name="The Broad Institute Genome Sequencing Center for Infectious Disease"/>
            <person name="Wu L."/>
            <person name="Ma J."/>
        </authorList>
    </citation>
    <scope>NUCLEOTIDE SEQUENCE [LARGE SCALE GENOMIC DNA]</scope>
    <source>
        <strain evidence="12">JCM 15421</strain>
    </source>
</reference>
<dbReference type="Proteomes" id="UP001501523">
    <property type="component" value="Unassembled WGS sequence"/>
</dbReference>
<accession>A0ABP3U283</accession>
<feature type="chain" id="PRO_5046216987" evidence="8">
    <location>
        <begin position="24"/>
        <end position="677"/>
    </location>
</feature>
<dbReference type="CDD" id="cd08662">
    <property type="entry name" value="M13"/>
    <property type="match status" value="1"/>
</dbReference>
<dbReference type="InterPro" id="IPR000718">
    <property type="entry name" value="Peptidase_M13"/>
</dbReference>
<dbReference type="SUPFAM" id="SSF55486">
    <property type="entry name" value="Metalloproteases ('zincins'), catalytic domain"/>
    <property type="match status" value="1"/>
</dbReference>
<dbReference type="InterPro" id="IPR008753">
    <property type="entry name" value="Peptidase_M13_N"/>
</dbReference>
<comment type="similarity">
    <text evidence="2">Belongs to the peptidase M13 family.</text>
</comment>
<organism evidence="11 12">
    <name type="scientific">Dokdonella soli</name>
    <dbReference type="NCBI Taxonomy" id="529810"/>
    <lineage>
        <taxon>Bacteria</taxon>
        <taxon>Pseudomonadati</taxon>
        <taxon>Pseudomonadota</taxon>
        <taxon>Gammaproteobacteria</taxon>
        <taxon>Lysobacterales</taxon>
        <taxon>Rhodanobacteraceae</taxon>
        <taxon>Dokdonella</taxon>
    </lineage>
</organism>
<evidence type="ECO:0000256" key="5">
    <source>
        <dbReference type="ARBA" id="ARBA00022801"/>
    </source>
</evidence>
<dbReference type="RefSeq" id="WP_343792665.1">
    <property type="nucleotide sequence ID" value="NZ_BAAAEU010000024.1"/>
</dbReference>
<evidence type="ECO:0000313" key="11">
    <source>
        <dbReference type="EMBL" id="GAA0720781.1"/>
    </source>
</evidence>
<comment type="caution">
    <text evidence="11">The sequence shown here is derived from an EMBL/GenBank/DDBJ whole genome shotgun (WGS) entry which is preliminary data.</text>
</comment>
<keyword evidence="6" id="KW-0862">Zinc</keyword>
<feature type="domain" description="Peptidase M13 C-terminal" evidence="9">
    <location>
        <begin position="471"/>
        <end position="674"/>
    </location>
</feature>
<evidence type="ECO:0000256" key="7">
    <source>
        <dbReference type="ARBA" id="ARBA00023049"/>
    </source>
</evidence>
<dbReference type="InterPro" id="IPR018497">
    <property type="entry name" value="Peptidase_M13_C"/>
</dbReference>
<evidence type="ECO:0000256" key="6">
    <source>
        <dbReference type="ARBA" id="ARBA00022833"/>
    </source>
</evidence>
<comment type="cofactor">
    <cofactor evidence="1">
        <name>Zn(2+)</name>
        <dbReference type="ChEBI" id="CHEBI:29105"/>
    </cofactor>
</comment>
<dbReference type="PRINTS" id="PR00786">
    <property type="entry name" value="NEPRILYSIN"/>
</dbReference>
<keyword evidence="8" id="KW-0732">Signal</keyword>
<keyword evidence="5" id="KW-0378">Hydrolase</keyword>
<dbReference type="PANTHER" id="PTHR11733:SF167">
    <property type="entry name" value="FI17812P1-RELATED"/>
    <property type="match status" value="1"/>
</dbReference>
<dbReference type="Gene3D" id="3.40.390.10">
    <property type="entry name" value="Collagenase (Catalytic Domain)"/>
    <property type="match status" value="1"/>
</dbReference>
<dbReference type="PANTHER" id="PTHR11733">
    <property type="entry name" value="ZINC METALLOPROTEASE FAMILY M13 NEPRILYSIN-RELATED"/>
    <property type="match status" value="1"/>
</dbReference>
<gene>
    <name evidence="11" type="ORF">GCM10009105_30520</name>
</gene>
<evidence type="ECO:0000313" key="12">
    <source>
        <dbReference type="Proteomes" id="UP001501523"/>
    </source>
</evidence>
<proteinExistence type="inferred from homology"/>
<name>A0ABP3U283_9GAMM</name>
<dbReference type="InterPro" id="IPR042089">
    <property type="entry name" value="Peptidase_M13_dom_2"/>
</dbReference>
<protein>
    <submittedName>
        <fullName evidence="11">M13 family metallopeptidase</fullName>
    </submittedName>
</protein>
<keyword evidence="7" id="KW-0482">Metalloprotease</keyword>
<dbReference type="Gene3D" id="1.10.1380.10">
    <property type="entry name" value="Neutral endopeptidase , domain2"/>
    <property type="match status" value="1"/>
</dbReference>
<evidence type="ECO:0000256" key="1">
    <source>
        <dbReference type="ARBA" id="ARBA00001947"/>
    </source>
</evidence>
<keyword evidence="4" id="KW-0479">Metal-binding</keyword>
<evidence type="ECO:0000256" key="3">
    <source>
        <dbReference type="ARBA" id="ARBA00022670"/>
    </source>
</evidence>
<evidence type="ECO:0000259" key="9">
    <source>
        <dbReference type="Pfam" id="PF01431"/>
    </source>
</evidence>
<dbReference type="PROSITE" id="PS51885">
    <property type="entry name" value="NEPRILYSIN"/>
    <property type="match status" value="1"/>
</dbReference>